<evidence type="ECO:0000256" key="4">
    <source>
        <dbReference type="ARBA" id="ARBA00023180"/>
    </source>
</evidence>
<evidence type="ECO:0000313" key="8">
    <source>
        <dbReference type="Proteomes" id="UP000692954"/>
    </source>
</evidence>
<accession>A0A8S1N746</accession>
<sequence length="668" mass="77295">MMLILVIFSILENINTSRVYQELSEVQLNQSSNIMRCTLLNKIDFYYLSQIQPNVNYEFKILESHFAVDIFVDFYLRGDYINKSINIILDGILIDQYSVQNDHSVPFCDDNQIQANTYFKTYTHYQQNLNLAFQLENSINFSLGIRNIQIIPKQCHESCSQCVGPEKNQCRSCFIGAQLSKKTNECKCPSIIPYLSLNQNQCINKCELNEYFDEILDMCVLDDKQEQINQYFWNIYDFTGWSMIENGKISPLIDKFYINMNEKGVGKFFSGQSINYRLNNAQPYQQLRIRGDIFIFKSQYQPEIYVQVDKINKLITPLHYKNETESKGYLLYHIDYIIDALPISNITISVTSNNNLLWGINQIVINTINCQANCNSCKSKLFCSTCKIGYYLYLGKCVTQCPNYSIQNNQVCKDATEEYPLTTTLLRAFDDNLITNFIVKNTKSIHSFYQNQFGTFYNGVRYFGGLKDNGNQYFHKQFINLPPHHKIILELQIMTFEFPQQITQNSILYKENSVTIQIDQQQIIKINPQNDEVQKIFSEIQHQATNLSIAMISVTSADTYFSFGISNLNIMIQRCQPLCRTCIGPDKNDCTEWIIEQNSQDQDCNSGFIFDIEQQKCALCPIGCQKCSDQKTCLKCEDTFIQQGSSCFCLNGNIDEFTLDCLVNPSIP</sequence>
<dbReference type="Pfam" id="PF15913">
    <property type="entry name" value="Furin-like_2"/>
    <property type="match status" value="1"/>
</dbReference>
<evidence type="ECO:0000256" key="5">
    <source>
        <dbReference type="SAM" id="SignalP"/>
    </source>
</evidence>
<evidence type="ECO:0000259" key="6">
    <source>
        <dbReference type="Pfam" id="PF15913"/>
    </source>
</evidence>
<gene>
    <name evidence="7" type="ORF">PSON_ATCC_30995.1.T0470301</name>
</gene>
<dbReference type="PANTHER" id="PTHR39767">
    <property type="entry name" value="CALCIUM/CALMODULIN-BINDING MEMBRANE PROTEIN PCM4-RELATED"/>
    <property type="match status" value="1"/>
</dbReference>
<dbReference type="SMART" id="SM00261">
    <property type="entry name" value="FU"/>
    <property type="match status" value="4"/>
</dbReference>
<organism evidence="7 8">
    <name type="scientific">Paramecium sonneborni</name>
    <dbReference type="NCBI Taxonomy" id="65129"/>
    <lineage>
        <taxon>Eukaryota</taxon>
        <taxon>Sar</taxon>
        <taxon>Alveolata</taxon>
        <taxon>Ciliophora</taxon>
        <taxon>Intramacronucleata</taxon>
        <taxon>Oligohymenophorea</taxon>
        <taxon>Peniculida</taxon>
        <taxon>Parameciidae</taxon>
        <taxon>Paramecium</taxon>
    </lineage>
</organism>
<dbReference type="GO" id="GO:0005576">
    <property type="term" value="C:extracellular region"/>
    <property type="evidence" value="ECO:0007669"/>
    <property type="project" value="UniProtKB-SubCell"/>
</dbReference>
<dbReference type="CDD" id="cd00064">
    <property type="entry name" value="FU"/>
    <property type="match status" value="2"/>
</dbReference>
<keyword evidence="3 5" id="KW-0732">Signal</keyword>
<dbReference type="PANTHER" id="PTHR39767:SF2">
    <property type="entry name" value="CHROMOSOME UNDETERMINED SCAFFOLD_1, WHOLE GENOME SHOTGUN SEQUENCE"/>
    <property type="match status" value="1"/>
</dbReference>
<keyword evidence="4" id="KW-0325">Glycoprotein</keyword>
<dbReference type="Proteomes" id="UP000692954">
    <property type="component" value="Unassembled WGS sequence"/>
</dbReference>
<proteinExistence type="predicted"/>
<evidence type="ECO:0000256" key="3">
    <source>
        <dbReference type="ARBA" id="ARBA00022729"/>
    </source>
</evidence>
<feature type="signal peptide" evidence="5">
    <location>
        <begin position="1"/>
        <end position="16"/>
    </location>
</feature>
<feature type="chain" id="PRO_5035933278" description="R-spondin Fu-CRD domain-containing protein" evidence="5">
    <location>
        <begin position="17"/>
        <end position="668"/>
    </location>
</feature>
<comment type="subcellular location">
    <subcellularLocation>
        <location evidence="1">Secreted</location>
    </subcellularLocation>
</comment>
<dbReference type="InterPro" id="IPR006212">
    <property type="entry name" value="Furin_repeat"/>
</dbReference>
<name>A0A8S1N746_9CILI</name>
<feature type="domain" description="R-spondin Fu-CRD" evidence="6">
    <location>
        <begin position="343"/>
        <end position="410"/>
    </location>
</feature>
<evidence type="ECO:0000256" key="2">
    <source>
        <dbReference type="ARBA" id="ARBA00022525"/>
    </source>
</evidence>
<dbReference type="InterPro" id="IPR043601">
    <property type="entry name" value="Rspo_Fu-CRD_dom"/>
</dbReference>
<dbReference type="EMBL" id="CAJJDN010000047">
    <property type="protein sequence ID" value="CAD8085025.1"/>
    <property type="molecule type" value="Genomic_DNA"/>
</dbReference>
<keyword evidence="8" id="KW-1185">Reference proteome</keyword>
<evidence type="ECO:0000313" key="7">
    <source>
        <dbReference type="EMBL" id="CAD8085025.1"/>
    </source>
</evidence>
<keyword evidence="2" id="KW-0964">Secreted</keyword>
<evidence type="ECO:0000256" key="1">
    <source>
        <dbReference type="ARBA" id="ARBA00004613"/>
    </source>
</evidence>
<dbReference type="AlphaFoldDB" id="A0A8S1N746"/>
<protein>
    <recommendedName>
        <fullName evidence="6">R-spondin Fu-CRD domain-containing protein</fullName>
    </recommendedName>
</protein>
<dbReference type="OrthoDB" id="10257656at2759"/>
<reference evidence="7" key="1">
    <citation type="submission" date="2021-01" db="EMBL/GenBank/DDBJ databases">
        <authorList>
            <consortium name="Genoscope - CEA"/>
            <person name="William W."/>
        </authorList>
    </citation>
    <scope>NUCLEOTIDE SEQUENCE</scope>
</reference>
<comment type="caution">
    <text evidence="7">The sequence shown here is derived from an EMBL/GenBank/DDBJ whole genome shotgun (WGS) entry which is preliminary data.</text>
</comment>